<dbReference type="EMBL" id="CP002281">
    <property type="protein sequence ID" value="ADO82479.1"/>
    <property type="molecule type" value="Genomic_DNA"/>
</dbReference>
<name>E3H6W0_ILYPC</name>
<protein>
    <submittedName>
        <fullName evidence="1">Uncharacterized protein</fullName>
    </submittedName>
</protein>
<dbReference type="AlphaFoldDB" id="E3H6W0"/>
<keyword evidence="2" id="KW-1185">Reference proteome</keyword>
<evidence type="ECO:0000313" key="1">
    <source>
        <dbReference type="EMBL" id="ADO82479.1"/>
    </source>
</evidence>
<reference evidence="1 2" key="1">
    <citation type="journal article" date="2010" name="Stand. Genomic Sci.">
        <title>Complete genome sequence of Ilyobacter polytropus type strain (CuHbu1).</title>
        <authorList>
            <person name="Sikorski J."/>
            <person name="Chertkov O."/>
            <person name="Lapidus A."/>
            <person name="Nolan M."/>
            <person name="Lucas S."/>
            <person name="Del Rio T.G."/>
            <person name="Tice H."/>
            <person name="Cheng J.F."/>
            <person name="Tapia R."/>
            <person name="Han C."/>
            <person name="Goodwin L."/>
            <person name="Pitluck S."/>
            <person name="Liolios K."/>
            <person name="Ivanova N."/>
            <person name="Mavromatis K."/>
            <person name="Mikhailova N."/>
            <person name="Pati A."/>
            <person name="Chen A."/>
            <person name="Palaniappan K."/>
            <person name="Land M."/>
            <person name="Hauser L."/>
            <person name="Chang Y.J."/>
            <person name="Jeffries C.D."/>
            <person name="Brambilla E."/>
            <person name="Yasawong M."/>
            <person name="Rohde M."/>
            <person name="Pukall R."/>
            <person name="Spring S."/>
            <person name="Goker M."/>
            <person name="Woyke T."/>
            <person name="Bristow J."/>
            <person name="Eisen J.A."/>
            <person name="Markowitz V."/>
            <person name="Hugenholtz P."/>
            <person name="Kyrpides N.C."/>
            <person name="Klenk H.P."/>
        </authorList>
    </citation>
    <scope>NUCLEOTIDE SEQUENCE [LARGE SCALE GENOMIC DNA]</scope>
    <source>
        <strain evidence="2">ATCC 51220 / DSM 2926 / LMG 16218 / CuHBu1</strain>
    </source>
</reference>
<dbReference type="KEGG" id="ipo:Ilyop_0692"/>
<sequence>MLFILICVLISLCSYMFMSQKMTNLNYSNLEKVFSETDYYVDKTKEETGEEKVVPYFYMINPRKSSGVIMKYDFFKENFSFLYDAYKKNNLIVKRLTHHGITNSYVLSFLKEKVVIYPYISVAEKPWELKNKMDNVYPDIYFLESKDMNKICNELQINDMAFE</sequence>
<organism evidence="1 2">
    <name type="scientific">Ilyobacter polytropus (strain ATCC 51220 / DSM 2926 / LMG 16218 / CuHBu1)</name>
    <dbReference type="NCBI Taxonomy" id="572544"/>
    <lineage>
        <taxon>Bacteria</taxon>
        <taxon>Fusobacteriati</taxon>
        <taxon>Fusobacteriota</taxon>
        <taxon>Fusobacteriia</taxon>
        <taxon>Fusobacteriales</taxon>
        <taxon>Fusobacteriaceae</taxon>
        <taxon>Ilyobacter</taxon>
    </lineage>
</organism>
<dbReference type="Proteomes" id="UP000006875">
    <property type="component" value="Chromosome"/>
</dbReference>
<accession>E3H6W0</accession>
<evidence type="ECO:0000313" key="2">
    <source>
        <dbReference type="Proteomes" id="UP000006875"/>
    </source>
</evidence>
<gene>
    <name evidence="1" type="ordered locus">Ilyop_0692</name>
</gene>
<proteinExistence type="predicted"/>
<dbReference type="HOGENOM" id="CLU_1624882_0_0_0"/>